<evidence type="ECO:0000256" key="1">
    <source>
        <dbReference type="SAM" id="Coils"/>
    </source>
</evidence>
<dbReference type="OrthoDB" id="2274804at2759"/>
<proteinExistence type="predicted"/>
<evidence type="ECO:0000313" key="3">
    <source>
        <dbReference type="Proteomes" id="UP000242146"/>
    </source>
</evidence>
<name>A0A1X2G991_9FUNG</name>
<organism evidence="2 3">
    <name type="scientific">Hesseltinella vesiculosa</name>
    <dbReference type="NCBI Taxonomy" id="101127"/>
    <lineage>
        <taxon>Eukaryota</taxon>
        <taxon>Fungi</taxon>
        <taxon>Fungi incertae sedis</taxon>
        <taxon>Mucoromycota</taxon>
        <taxon>Mucoromycotina</taxon>
        <taxon>Mucoromycetes</taxon>
        <taxon>Mucorales</taxon>
        <taxon>Cunninghamellaceae</taxon>
        <taxon>Hesseltinella</taxon>
    </lineage>
</organism>
<dbReference type="Proteomes" id="UP000242146">
    <property type="component" value="Unassembled WGS sequence"/>
</dbReference>
<sequence>MEAKSSVITPKESKILASQLEIEWLETQILQRKLALQTPPNNDDVTMLTDEDILQQQQAYSSHLEDLRSKADAMTQFNVTKDMIAKGLERSSYALRALYPVQDTSTGDALSMKLRQAEDMILERDKLVVQINQLLEELRNVDTESENLSYETSELRKQNRDLVCEFEQLQDSMDPLKLTTDYGSVTSSQPVERTKDKLLDMKNRLEISRNILLVKCFVGSPCIVLTDAVEIAFWISLFRD</sequence>
<reference evidence="2 3" key="1">
    <citation type="submission" date="2016-07" db="EMBL/GenBank/DDBJ databases">
        <title>Pervasive Adenine N6-methylation of Active Genes in Fungi.</title>
        <authorList>
            <consortium name="DOE Joint Genome Institute"/>
            <person name="Mondo S.J."/>
            <person name="Dannebaum R.O."/>
            <person name="Kuo R.C."/>
            <person name="Labutti K."/>
            <person name="Haridas S."/>
            <person name="Kuo A."/>
            <person name="Salamov A."/>
            <person name="Ahrendt S.R."/>
            <person name="Lipzen A."/>
            <person name="Sullivan W."/>
            <person name="Andreopoulos W.B."/>
            <person name="Clum A."/>
            <person name="Lindquist E."/>
            <person name="Daum C."/>
            <person name="Ramamoorthy G.K."/>
            <person name="Gryganskyi A."/>
            <person name="Culley D."/>
            <person name="Magnuson J.K."/>
            <person name="James T.Y."/>
            <person name="O'Malley M.A."/>
            <person name="Stajich J.E."/>
            <person name="Spatafora J.W."/>
            <person name="Visel A."/>
            <person name="Grigoriev I.V."/>
        </authorList>
    </citation>
    <scope>NUCLEOTIDE SEQUENCE [LARGE SCALE GENOMIC DNA]</scope>
    <source>
        <strain evidence="2 3">NRRL 3301</strain>
    </source>
</reference>
<dbReference type="AlphaFoldDB" id="A0A1X2G991"/>
<gene>
    <name evidence="2" type="ORF">DM01DRAFT_1338724</name>
</gene>
<comment type="caution">
    <text evidence="2">The sequence shown here is derived from an EMBL/GenBank/DDBJ whole genome shotgun (WGS) entry which is preliminary data.</text>
</comment>
<protein>
    <submittedName>
        <fullName evidence="2">Uncharacterized protein</fullName>
    </submittedName>
</protein>
<accession>A0A1X2G991</accession>
<dbReference type="EMBL" id="MCGT01000030">
    <property type="protein sequence ID" value="ORX48257.1"/>
    <property type="molecule type" value="Genomic_DNA"/>
</dbReference>
<keyword evidence="3" id="KW-1185">Reference proteome</keyword>
<feature type="coiled-coil region" evidence="1">
    <location>
        <begin position="117"/>
        <end position="151"/>
    </location>
</feature>
<evidence type="ECO:0000313" key="2">
    <source>
        <dbReference type="EMBL" id="ORX48257.1"/>
    </source>
</evidence>
<keyword evidence="1" id="KW-0175">Coiled coil</keyword>